<dbReference type="AlphaFoldDB" id="A0A0J6WHF8"/>
<accession>A0A0J6WHF8</accession>
<keyword evidence="2" id="KW-1133">Transmembrane helix</keyword>
<dbReference type="EMBL" id="JYNX01000027">
    <property type="protein sequence ID" value="KMO82705.1"/>
    <property type="molecule type" value="Genomic_DNA"/>
</dbReference>
<keyword evidence="2" id="KW-0472">Membrane</keyword>
<feature type="compositionally biased region" description="Basic and acidic residues" evidence="1">
    <location>
        <begin position="221"/>
        <end position="230"/>
    </location>
</feature>
<sequence>MRTTAATKTDSGLAVRLAALASLGAAVIHCAVVPTHWQEWIPAGLFFVTVALFQLFWAHAVTTRATTTVLVAGTVLNIGAVALWALTRTAGMPFGPHAGTAEAVQAADLCAVVLEIYVVMGAGWAWYRRRRGDLIPGYANALILLGAFAVVTLASTVGVVSGLRHGHHAPSMAEPGHHGPSGGHADAHHAHPPEPPSAESAGVVDSPEPVAVPAAPPQPSHDGHDDHDHG</sequence>
<dbReference type="PATRIC" id="fig|1800.3.peg.1546"/>
<evidence type="ECO:0000313" key="4">
    <source>
        <dbReference type="Proteomes" id="UP000036176"/>
    </source>
</evidence>
<evidence type="ECO:0000256" key="2">
    <source>
        <dbReference type="SAM" id="Phobius"/>
    </source>
</evidence>
<dbReference type="Proteomes" id="UP000036176">
    <property type="component" value="Unassembled WGS sequence"/>
</dbReference>
<keyword evidence="2" id="KW-0812">Transmembrane</keyword>
<organism evidence="3 4">
    <name type="scientific">Mycolicibacterium chubuense</name>
    <name type="common">Mycobacterium chubuense</name>
    <dbReference type="NCBI Taxonomy" id="1800"/>
    <lineage>
        <taxon>Bacteria</taxon>
        <taxon>Bacillati</taxon>
        <taxon>Actinomycetota</taxon>
        <taxon>Actinomycetes</taxon>
        <taxon>Mycobacteriales</taxon>
        <taxon>Mycobacteriaceae</taxon>
        <taxon>Mycolicibacterium</taxon>
    </lineage>
</organism>
<feature type="transmembrane region" description="Helical" evidence="2">
    <location>
        <begin position="40"/>
        <end position="58"/>
    </location>
</feature>
<reference evidence="3 4" key="1">
    <citation type="journal article" date="2015" name="Genome Biol. Evol.">
        <title>Characterization of Three Mycobacterium spp. with Potential Use in Bioremediation by Genome Sequencing and Comparative Genomics.</title>
        <authorList>
            <person name="Das S."/>
            <person name="Pettersson B.M."/>
            <person name="Behra P.R."/>
            <person name="Ramesh M."/>
            <person name="Dasgupta S."/>
            <person name="Bhattacharya A."/>
            <person name="Kirsebom L.A."/>
        </authorList>
    </citation>
    <scope>NUCLEOTIDE SEQUENCE [LARGE SCALE GENOMIC DNA]</scope>
    <source>
        <strain evidence="3 4">DSM 44219</strain>
    </source>
</reference>
<comment type="caution">
    <text evidence="3">The sequence shown here is derived from an EMBL/GenBank/DDBJ whole genome shotgun (WGS) entry which is preliminary data.</text>
</comment>
<evidence type="ECO:0000256" key="1">
    <source>
        <dbReference type="SAM" id="MobiDB-lite"/>
    </source>
</evidence>
<keyword evidence="4" id="KW-1185">Reference proteome</keyword>
<feature type="region of interest" description="Disordered" evidence="1">
    <location>
        <begin position="167"/>
        <end position="230"/>
    </location>
</feature>
<name>A0A0J6WHF8_MYCCU</name>
<protein>
    <submittedName>
        <fullName evidence="3">Uncharacterized protein</fullName>
    </submittedName>
</protein>
<dbReference type="RefSeq" id="WP_236695390.1">
    <property type="nucleotide sequence ID" value="NZ_JYNX01000027.1"/>
</dbReference>
<feature type="transmembrane region" description="Helical" evidence="2">
    <location>
        <begin position="65"/>
        <end position="86"/>
    </location>
</feature>
<gene>
    <name evidence="3" type="ORF">MCHUDSM44219_01537</name>
</gene>
<feature type="compositionally biased region" description="Low complexity" evidence="1">
    <location>
        <begin position="197"/>
        <end position="213"/>
    </location>
</feature>
<feature type="transmembrane region" description="Helical" evidence="2">
    <location>
        <begin position="106"/>
        <end position="127"/>
    </location>
</feature>
<proteinExistence type="predicted"/>
<feature type="transmembrane region" description="Helical" evidence="2">
    <location>
        <begin position="139"/>
        <end position="163"/>
    </location>
</feature>
<evidence type="ECO:0000313" key="3">
    <source>
        <dbReference type="EMBL" id="KMO82705.1"/>
    </source>
</evidence>